<evidence type="ECO:0000313" key="4">
    <source>
        <dbReference type="Proteomes" id="UP000218231"/>
    </source>
</evidence>
<dbReference type="OrthoDB" id="5826461at2759"/>
<keyword evidence="2" id="KW-0472">Membrane</keyword>
<feature type="compositionally biased region" description="Polar residues" evidence="1">
    <location>
        <begin position="178"/>
        <end position="187"/>
    </location>
</feature>
<evidence type="ECO:0000256" key="2">
    <source>
        <dbReference type="SAM" id="Phobius"/>
    </source>
</evidence>
<dbReference type="EMBL" id="LIAE01006363">
    <property type="protein sequence ID" value="PAV90665.1"/>
    <property type="molecule type" value="Genomic_DNA"/>
</dbReference>
<accession>A0A2A2LXF9</accession>
<comment type="caution">
    <text evidence="3">The sequence shown here is derived from an EMBL/GenBank/DDBJ whole genome shotgun (WGS) entry which is preliminary data.</text>
</comment>
<evidence type="ECO:0000256" key="1">
    <source>
        <dbReference type="SAM" id="MobiDB-lite"/>
    </source>
</evidence>
<reference evidence="3 4" key="1">
    <citation type="journal article" date="2017" name="Curr. Biol.">
        <title>Genome architecture and evolution of a unichromosomal asexual nematode.</title>
        <authorList>
            <person name="Fradin H."/>
            <person name="Zegar C."/>
            <person name="Gutwein M."/>
            <person name="Lucas J."/>
            <person name="Kovtun M."/>
            <person name="Corcoran D."/>
            <person name="Baugh L.R."/>
            <person name="Kiontke K."/>
            <person name="Gunsalus K."/>
            <person name="Fitch D.H."/>
            <person name="Piano F."/>
        </authorList>
    </citation>
    <scope>NUCLEOTIDE SEQUENCE [LARGE SCALE GENOMIC DNA]</scope>
    <source>
        <strain evidence="3">PF1309</strain>
    </source>
</reference>
<evidence type="ECO:0000313" key="3">
    <source>
        <dbReference type="EMBL" id="PAV90665.1"/>
    </source>
</evidence>
<feature type="region of interest" description="Disordered" evidence="1">
    <location>
        <begin position="47"/>
        <end position="142"/>
    </location>
</feature>
<gene>
    <name evidence="3" type="ORF">WR25_05475</name>
</gene>
<feature type="compositionally biased region" description="Polar residues" evidence="1">
    <location>
        <begin position="64"/>
        <end position="77"/>
    </location>
</feature>
<proteinExistence type="predicted"/>
<sequence>MLLDVEFSQEFVCVAVVSSVCVILSFCCIFLWMCRCRKDMDKHREEKSERQMQMDKYHHDKKTNTAAKSEVKVSSSLKAGPKRPEGYGLPTEESQHKPTDAYEDETIEQFEKRMKRPTSRNSDRTHVKSRKSDAVSEMGISQDSLQRNDSKVNMFNLNNRMPTPATAPDGEMDLNPGLSGSINLETI</sequence>
<dbReference type="Proteomes" id="UP000218231">
    <property type="component" value="Unassembled WGS sequence"/>
</dbReference>
<keyword evidence="4" id="KW-1185">Reference proteome</keyword>
<keyword evidence="2" id="KW-1133">Transmembrane helix</keyword>
<feature type="region of interest" description="Disordered" evidence="1">
    <location>
        <begin position="165"/>
        <end position="187"/>
    </location>
</feature>
<protein>
    <submittedName>
        <fullName evidence="3">Uncharacterized protein</fullName>
    </submittedName>
</protein>
<keyword evidence="2" id="KW-0812">Transmembrane</keyword>
<organism evidence="3 4">
    <name type="scientific">Diploscapter pachys</name>
    <dbReference type="NCBI Taxonomy" id="2018661"/>
    <lineage>
        <taxon>Eukaryota</taxon>
        <taxon>Metazoa</taxon>
        <taxon>Ecdysozoa</taxon>
        <taxon>Nematoda</taxon>
        <taxon>Chromadorea</taxon>
        <taxon>Rhabditida</taxon>
        <taxon>Rhabditina</taxon>
        <taxon>Rhabditomorpha</taxon>
        <taxon>Rhabditoidea</taxon>
        <taxon>Rhabditidae</taxon>
        <taxon>Diploscapter</taxon>
    </lineage>
</organism>
<name>A0A2A2LXF9_9BILA</name>
<feature type="compositionally biased region" description="Basic and acidic residues" evidence="1">
    <location>
        <begin position="47"/>
        <end position="58"/>
    </location>
</feature>
<feature type="transmembrane region" description="Helical" evidence="2">
    <location>
        <begin position="12"/>
        <end position="34"/>
    </location>
</feature>
<feature type="compositionally biased region" description="Basic and acidic residues" evidence="1">
    <location>
        <begin position="121"/>
        <end position="134"/>
    </location>
</feature>
<dbReference type="AlphaFoldDB" id="A0A2A2LXF9"/>